<feature type="transmembrane region" description="Helical" evidence="1">
    <location>
        <begin position="67"/>
        <end position="85"/>
    </location>
</feature>
<comment type="caution">
    <text evidence="2">The sequence shown here is derived from an EMBL/GenBank/DDBJ whole genome shotgun (WGS) entry which is preliminary data.</text>
</comment>
<keyword evidence="1" id="KW-1133">Transmembrane helix</keyword>
<evidence type="ECO:0000256" key="1">
    <source>
        <dbReference type="SAM" id="Phobius"/>
    </source>
</evidence>
<feature type="transmembrane region" description="Helical" evidence="1">
    <location>
        <begin position="278"/>
        <end position="298"/>
    </location>
</feature>
<reference evidence="2 3" key="1">
    <citation type="submission" date="2021-02" db="EMBL/GenBank/DDBJ databases">
        <authorList>
            <person name="Park J.-S."/>
        </authorList>
    </citation>
    <scope>NUCLEOTIDE SEQUENCE [LARGE SCALE GENOMIC DNA]</scope>
    <source>
        <strain evidence="2 3">188UL20-2</strain>
    </source>
</reference>
<feature type="transmembrane region" description="Helical" evidence="1">
    <location>
        <begin position="91"/>
        <end position="111"/>
    </location>
</feature>
<feature type="transmembrane region" description="Helical" evidence="1">
    <location>
        <begin position="190"/>
        <end position="215"/>
    </location>
</feature>
<feature type="transmembrane region" description="Helical" evidence="1">
    <location>
        <begin position="39"/>
        <end position="60"/>
    </location>
</feature>
<keyword evidence="1" id="KW-0472">Membrane</keyword>
<dbReference type="EMBL" id="JAFEUM010000001">
    <property type="protein sequence ID" value="MBM7035601.1"/>
    <property type="molecule type" value="Genomic_DNA"/>
</dbReference>
<evidence type="ECO:0000313" key="2">
    <source>
        <dbReference type="EMBL" id="MBM7035601.1"/>
    </source>
</evidence>
<evidence type="ECO:0000313" key="3">
    <source>
        <dbReference type="Proteomes" id="UP000809621"/>
    </source>
</evidence>
<accession>A0ABS2HG13</accession>
<name>A0ABS2HG13_9VIBR</name>
<proteinExistence type="predicted"/>
<dbReference type="InterPro" id="IPR036259">
    <property type="entry name" value="MFS_trans_sf"/>
</dbReference>
<keyword evidence="1" id="KW-0812">Transmembrane</keyword>
<feature type="transmembrane region" description="Helical" evidence="1">
    <location>
        <begin position="310"/>
        <end position="329"/>
    </location>
</feature>
<organism evidence="2 3">
    <name type="scientific">Vibrio ulleungensis</name>
    <dbReference type="NCBI Taxonomy" id="2807619"/>
    <lineage>
        <taxon>Bacteria</taxon>
        <taxon>Pseudomonadati</taxon>
        <taxon>Pseudomonadota</taxon>
        <taxon>Gammaproteobacteria</taxon>
        <taxon>Vibrionales</taxon>
        <taxon>Vibrionaceae</taxon>
        <taxon>Vibrio</taxon>
    </lineage>
</organism>
<feature type="transmembrane region" description="Helical" evidence="1">
    <location>
        <begin position="123"/>
        <end position="146"/>
    </location>
</feature>
<feature type="transmembrane region" description="Helical" evidence="1">
    <location>
        <begin position="227"/>
        <end position="243"/>
    </location>
</feature>
<dbReference type="SUPFAM" id="SSF103473">
    <property type="entry name" value="MFS general substrate transporter"/>
    <property type="match status" value="1"/>
</dbReference>
<feature type="transmembrane region" description="Helical" evidence="1">
    <location>
        <begin position="255"/>
        <end position="272"/>
    </location>
</feature>
<feature type="transmembrane region" description="Helical" evidence="1">
    <location>
        <begin position="152"/>
        <end position="169"/>
    </location>
</feature>
<gene>
    <name evidence="2" type="ORF">JQC93_04200</name>
</gene>
<dbReference type="Gene3D" id="1.20.1250.20">
    <property type="entry name" value="MFS general substrate transporter like domains"/>
    <property type="match status" value="1"/>
</dbReference>
<protein>
    <submittedName>
        <fullName evidence="2">MFS transporter</fullName>
    </submittedName>
</protein>
<dbReference type="Proteomes" id="UP000809621">
    <property type="component" value="Unassembled WGS sequence"/>
</dbReference>
<keyword evidence="3" id="KW-1185">Reference proteome</keyword>
<sequence length="363" mass="38937">MPNWLSASIKLAIAASVFSILPSYITAVAEHTQFAPTLINYLATLELLGFALACAVNFILIRWRIIFNERIALIVLCLCHIFSAFTQEPSLFFVLRIIAGISAGLVVVRSYEVLGNESNPDAAFGKAIAVQMITTAILFLSLPLALDTIGSEAFFSILAILAGLAALLPRSIITSETTDFNNHHSIDYTSVLLSLSAVAMVMLTHTAVWSALATFASEHNVKVSDQGVLFAVGTLFSVMGAIISTHPKAHEHKKSVLTIAIMMQCFVVSVMLTGHDKISFIVASCLFQLLWNLILPLVMGSLASGKHGKVVIRFTLAAQTFGAALGPLVLVPGWVLPEVLAMLAVTYLLIKSIVVQSTDGLSP</sequence>